<name>A0A934KBX7_9BACT</name>
<dbReference type="Pfam" id="PF09948">
    <property type="entry name" value="PpoB2"/>
    <property type="match status" value="1"/>
</dbReference>
<feature type="transmembrane region" description="Helical" evidence="1">
    <location>
        <begin position="102"/>
        <end position="120"/>
    </location>
</feature>
<dbReference type="Proteomes" id="UP000620075">
    <property type="component" value="Unassembled WGS sequence"/>
</dbReference>
<dbReference type="AlphaFoldDB" id="A0A934KBX7"/>
<dbReference type="RefSeq" id="WP_338176377.1">
    <property type="nucleotide sequence ID" value="NZ_JAEKNQ010000012.1"/>
</dbReference>
<proteinExistence type="predicted"/>
<evidence type="ECO:0000256" key="1">
    <source>
        <dbReference type="SAM" id="Phobius"/>
    </source>
</evidence>
<dbReference type="InterPro" id="IPR018688">
    <property type="entry name" value="PpoB2-like"/>
</dbReference>
<organism evidence="2 3">
    <name type="scientific">Candidatus Dormiibacter inghamiae</name>
    <dbReference type="NCBI Taxonomy" id="3127013"/>
    <lineage>
        <taxon>Bacteria</taxon>
        <taxon>Bacillati</taxon>
        <taxon>Candidatus Dormiibacterota</taxon>
        <taxon>Candidatus Dormibacteria</taxon>
        <taxon>Candidatus Dormibacterales</taxon>
        <taxon>Candidatus Dormibacteraceae</taxon>
        <taxon>Candidatus Dormiibacter</taxon>
    </lineage>
</organism>
<feature type="transmembrane region" description="Helical" evidence="1">
    <location>
        <begin position="37"/>
        <end position="57"/>
    </location>
</feature>
<reference evidence="2 3" key="1">
    <citation type="submission" date="2020-10" db="EMBL/GenBank/DDBJ databases">
        <title>Ca. Dormibacterota MAGs.</title>
        <authorList>
            <person name="Montgomery K."/>
        </authorList>
    </citation>
    <scope>NUCLEOTIDE SEQUENCE [LARGE SCALE GENOMIC DNA]</scope>
    <source>
        <strain evidence="2">SC8811_S16_3</strain>
    </source>
</reference>
<keyword evidence="1" id="KW-1133">Transmembrane helix</keyword>
<comment type="caution">
    <text evidence="2">The sequence shown here is derived from an EMBL/GenBank/DDBJ whole genome shotgun (WGS) entry which is preliminary data.</text>
</comment>
<dbReference type="EMBL" id="JAEKNQ010000012">
    <property type="protein sequence ID" value="MBJ7601990.1"/>
    <property type="molecule type" value="Genomic_DNA"/>
</dbReference>
<feature type="transmembrane region" description="Helical" evidence="1">
    <location>
        <begin position="204"/>
        <end position="225"/>
    </location>
</feature>
<evidence type="ECO:0000313" key="2">
    <source>
        <dbReference type="EMBL" id="MBJ7601990.1"/>
    </source>
</evidence>
<accession>A0A934KBX7</accession>
<evidence type="ECO:0000313" key="3">
    <source>
        <dbReference type="Proteomes" id="UP000620075"/>
    </source>
</evidence>
<feature type="transmembrane region" description="Helical" evidence="1">
    <location>
        <begin position="69"/>
        <end position="90"/>
    </location>
</feature>
<sequence length="232" mass="24285">MFLAGAALWAVVVWLATNMGFMPGSMGLGLPAFVGVWALMMAAMMLPTVAPVAAAYSRSFGENRRQRHVVFASGYLLVWAGSALPAYAGALLVDRLAGLNSFAGHAVAAGALLAVAVYQITPLKRVCLDHCRSPLAQLLRYAAFRGPLRDLRVGIHHGAFCLGCCWSLMLLLIALGTMNVFVMLGLVAVIVLEKYSTHGEALSRLAAIAAVALAVVAVAVPQAGLGAPPRSM</sequence>
<protein>
    <submittedName>
        <fullName evidence="2">DUF2182 domain-containing protein</fullName>
    </submittedName>
</protein>
<gene>
    <name evidence="2" type="ORF">JF888_02130</name>
</gene>
<feature type="transmembrane region" description="Helical" evidence="1">
    <location>
        <begin position="159"/>
        <end position="192"/>
    </location>
</feature>
<keyword evidence="1" id="KW-0472">Membrane</keyword>
<keyword evidence="1" id="KW-0812">Transmembrane</keyword>